<dbReference type="PANTHER" id="PTHR42852:SF6">
    <property type="entry name" value="THIOL:DISULFIDE INTERCHANGE PROTEIN DSBE"/>
    <property type="match status" value="1"/>
</dbReference>
<keyword evidence="4" id="KW-1015">Disulfide bond</keyword>
<dbReference type="Proteomes" id="UP001165363">
    <property type="component" value="Unassembled WGS sequence"/>
</dbReference>
<evidence type="ECO:0000256" key="1">
    <source>
        <dbReference type="ARBA" id="ARBA00004196"/>
    </source>
</evidence>
<proteinExistence type="inferred from homology"/>
<dbReference type="PROSITE" id="PS51352">
    <property type="entry name" value="THIOREDOXIN_2"/>
    <property type="match status" value="1"/>
</dbReference>
<evidence type="ECO:0000256" key="2">
    <source>
        <dbReference type="ARBA" id="ARBA00007758"/>
    </source>
</evidence>
<evidence type="ECO:0000256" key="4">
    <source>
        <dbReference type="ARBA" id="ARBA00023157"/>
    </source>
</evidence>
<dbReference type="InterPro" id="IPR013766">
    <property type="entry name" value="Thioredoxin_domain"/>
</dbReference>
<keyword evidence="8" id="KW-1185">Reference proteome</keyword>
<dbReference type="SUPFAM" id="SSF52833">
    <property type="entry name" value="Thioredoxin-like"/>
    <property type="match status" value="1"/>
</dbReference>
<gene>
    <name evidence="7" type="ORF">LZ536_01655</name>
</gene>
<dbReference type="EMBL" id="JAMGBD010000001">
    <property type="protein sequence ID" value="MCL6682608.1"/>
    <property type="molecule type" value="Genomic_DNA"/>
</dbReference>
<organism evidence="7 8">
    <name type="scientific">Sphingomonas alba</name>
    <dbReference type="NCBI Taxonomy" id="2908208"/>
    <lineage>
        <taxon>Bacteria</taxon>
        <taxon>Pseudomonadati</taxon>
        <taxon>Pseudomonadota</taxon>
        <taxon>Alphaproteobacteria</taxon>
        <taxon>Sphingomonadales</taxon>
        <taxon>Sphingomonadaceae</taxon>
        <taxon>Sphingomonas</taxon>
    </lineage>
</organism>
<dbReference type="PANTHER" id="PTHR42852">
    <property type="entry name" value="THIOL:DISULFIDE INTERCHANGE PROTEIN DSBE"/>
    <property type="match status" value="1"/>
</dbReference>
<reference evidence="7" key="1">
    <citation type="submission" date="2022-05" db="EMBL/GenBank/DDBJ databases">
        <authorList>
            <person name="Jo J.-H."/>
            <person name="Im W.-T."/>
        </authorList>
    </citation>
    <scope>NUCLEOTIDE SEQUENCE</scope>
    <source>
        <strain evidence="7">SE158</strain>
    </source>
</reference>
<dbReference type="InterPro" id="IPR036249">
    <property type="entry name" value="Thioredoxin-like_sf"/>
</dbReference>
<evidence type="ECO:0000313" key="7">
    <source>
        <dbReference type="EMBL" id="MCL6682608.1"/>
    </source>
</evidence>
<evidence type="ECO:0000313" key="8">
    <source>
        <dbReference type="Proteomes" id="UP001165363"/>
    </source>
</evidence>
<accession>A0ABT0RJ07</accession>
<keyword evidence="3" id="KW-0201">Cytochrome c-type biogenesis</keyword>
<name>A0ABT0RJ07_9SPHN</name>
<dbReference type="InterPro" id="IPR013740">
    <property type="entry name" value="Redoxin"/>
</dbReference>
<sequence>MSRPVRFVPIALLVVFLAFVAWRLTVPADTTIRSKLEGKPVPSFALPEALPARATFGSTDLATGKPRIVNFFASWCVPCIAEAPVLRELKAKGVAIDGIAVRDRPEDIAEFLKENGDPYQRIGADAQSNVQMALGSSGVPESFVVDGRGIIRYQHVGPIMPQDLDLILTELEKAK</sequence>
<comment type="subcellular location">
    <subcellularLocation>
        <location evidence="1">Cell envelope</location>
    </subcellularLocation>
</comment>
<dbReference type="InterPro" id="IPR050553">
    <property type="entry name" value="Thioredoxin_ResA/DsbE_sf"/>
</dbReference>
<dbReference type="InterPro" id="IPR004799">
    <property type="entry name" value="Periplasmic_diS_OxRdtase_DsbE"/>
</dbReference>
<evidence type="ECO:0000256" key="3">
    <source>
        <dbReference type="ARBA" id="ARBA00022748"/>
    </source>
</evidence>
<feature type="domain" description="Thioredoxin" evidence="6">
    <location>
        <begin position="35"/>
        <end position="173"/>
    </location>
</feature>
<evidence type="ECO:0000259" key="6">
    <source>
        <dbReference type="PROSITE" id="PS51352"/>
    </source>
</evidence>
<keyword evidence="5" id="KW-0676">Redox-active center</keyword>
<protein>
    <submittedName>
        <fullName evidence="7">DsbE family thiol:disulfide interchange protein</fullName>
    </submittedName>
</protein>
<comment type="caution">
    <text evidence="7">The sequence shown here is derived from an EMBL/GenBank/DDBJ whole genome shotgun (WGS) entry which is preliminary data.</text>
</comment>
<dbReference type="CDD" id="cd03010">
    <property type="entry name" value="TlpA_like_DsbE"/>
    <property type="match status" value="1"/>
</dbReference>
<dbReference type="Gene3D" id="3.40.30.10">
    <property type="entry name" value="Glutaredoxin"/>
    <property type="match status" value="1"/>
</dbReference>
<comment type="similarity">
    <text evidence="2">Belongs to the thioredoxin family. DsbE subfamily.</text>
</comment>
<dbReference type="RefSeq" id="WP_249846566.1">
    <property type="nucleotide sequence ID" value="NZ_JAMGBD010000001.1"/>
</dbReference>
<dbReference type="Pfam" id="PF08534">
    <property type="entry name" value="Redoxin"/>
    <property type="match status" value="1"/>
</dbReference>
<evidence type="ECO:0000256" key="5">
    <source>
        <dbReference type="ARBA" id="ARBA00023284"/>
    </source>
</evidence>